<dbReference type="PANTHER" id="PTHR46033">
    <property type="entry name" value="PROTEIN MAIN-LIKE 2"/>
    <property type="match status" value="1"/>
</dbReference>
<reference evidence="3" key="1">
    <citation type="journal article" date="2023" name="GigaByte">
        <title>Genome assembly of the bearded iris, Iris pallida Lam.</title>
        <authorList>
            <person name="Bruccoleri R.E."/>
            <person name="Oakeley E.J."/>
            <person name="Faust A.M.E."/>
            <person name="Altorfer M."/>
            <person name="Dessus-Babus S."/>
            <person name="Burckhardt D."/>
            <person name="Oertli M."/>
            <person name="Naumann U."/>
            <person name="Petersen F."/>
            <person name="Wong J."/>
        </authorList>
    </citation>
    <scope>NUCLEOTIDE SEQUENCE</scope>
    <source>
        <strain evidence="3">GSM-AAB239-AS_SAM_17_03QT</strain>
    </source>
</reference>
<dbReference type="PANTHER" id="PTHR46033:SF82">
    <property type="entry name" value="AMINOTRANSFERASE-LIKE PLANT MOBILE DOMAIN-CONTAINING PROTEIN"/>
    <property type="match status" value="1"/>
</dbReference>
<gene>
    <name evidence="3" type="ORF">M6B38_169160</name>
</gene>
<feature type="region of interest" description="Disordered" evidence="1">
    <location>
        <begin position="562"/>
        <end position="582"/>
    </location>
</feature>
<dbReference type="Proteomes" id="UP001140949">
    <property type="component" value="Unassembled WGS sequence"/>
</dbReference>
<reference evidence="3" key="2">
    <citation type="submission" date="2023-04" db="EMBL/GenBank/DDBJ databases">
        <authorList>
            <person name="Bruccoleri R.E."/>
            <person name="Oakeley E.J."/>
            <person name="Faust A.-M."/>
            <person name="Dessus-Babus S."/>
            <person name="Altorfer M."/>
            <person name="Burckhardt D."/>
            <person name="Oertli M."/>
            <person name="Naumann U."/>
            <person name="Petersen F."/>
            <person name="Wong J."/>
        </authorList>
    </citation>
    <scope>NUCLEOTIDE SEQUENCE</scope>
    <source>
        <strain evidence="3">GSM-AAB239-AS_SAM_17_03QT</strain>
        <tissue evidence="3">Leaf</tissue>
    </source>
</reference>
<dbReference type="InterPro" id="IPR044824">
    <property type="entry name" value="MAIN-like"/>
</dbReference>
<dbReference type="InterPro" id="IPR019557">
    <property type="entry name" value="AminoTfrase-like_pln_mobile"/>
</dbReference>
<organism evidence="3 4">
    <name type="scientific">Iris pallida</name>
    <name type="common">Sweet iris</name>
    <dbReference type="NCBI Taxonomy" id="29817"/>
    <lineage>
        <taxon>Eukaryota</taxon>
        <taxon>Viridiplantae</taxon>
        <taxon>Streptophyta</taxon>
        <taxon>Embryophyta</taxon>
        <taxon>Tracheophyta</taxon>
        <taxon>Spermatophyta</taxon>
        <taxon>Magnoliopsida</taxon>
        <taxon>Liliopsida</taxon>
        <taxon>Asparagales</taxon>
        <taxon>Iridaceae</taxon>
        <taxon>Iridoideae</taxon>
        <taxon>Irideae</taxon>
        <taxon>Iris</taxon>
    </lineage>
</organism>
<feature type="compositionally biased region" description="Basic residues" evidence="1">
    <location>
        <begin position="665"/>
        <end position="682"/>
    </location>
</feature>
<feature type="domain" description="Aminotransferase-like plant mobile" evidence="2">
    <location>
        <begin position="84"/>
        <end position="436"/>
    </location>
</feature>
<feature type="region of interest" description="Disordered" evidence="1">
    <location>
        <begin position="1"/>
        <end position="23"/>
    </location>
</feature>
<evidence type="ECO:0000256" key="1">
    <source>
        <dbReference type="SAM" id="MobiDB-lite"/>
    </source>
</evidence>
<dbReference type="Pfam" id="PF10536">
    <property type="entry name" value="PMD"/>
    <property type="match status" value="1"/>
</dbReference>
<feature type="region of interest" description="Disordered" evidence="1">
    <location>
        <begin position="644"/>
        <end position="682"/>
    </location>
</feature>
<evidence type="ECO:0000313" key="3">
    <source>
        <dbReference type="EMBL" id="KAJ6807596.1"/>
    </source>
</evidence>
<name>A0AAX6EU48_IRIPA</name>
<dbReference type="EMBL" id="JANAVB010033819">
    <property type="protein sequence ID" value="KAJ6807596.1"/>
    <property type="molecule type" value="Genomic_DNA"/>
</dbReference>
<feature type="region of interest" description="Disordered" evidence="1">
    <location>
        <begin position="511"/>
        <end position="548"/>
    </location>
</feature>
<dbReference type="GO" id="GO:0010073">
    <property type="term" value="P:meristem maintenance"/>
    <property type="evidence" value="ECO:0007669"/>
    <property type="project" value="InterPro"/>
</dbReference>
<feature type="compositionally biased region" description="Basic and acidic residues" evidence="1">
    <location>
        <begin position="14"/>
        <end position="23"/>
    </location>
</feature>
<accession>A0AAX6EU48</accession>
<evidence type="ECO:0000259" key="2">
    <source>
        <dbReference type="Pfam" id="PF10536"/>
    </source>
</evidence>
<sequence>MNAGNDGRIPDGPTTEREEQERKNHISRLVFTGELFDYKPDVRLRERGQWRNATNYATWQINTYQKGLVNVFGFGYVDELRFLLHDRDLIFSLVERWWPQRNTFQLPVGEMTVTLLDVANILGLPIAGEPIIFDNQPSAATTIRRYLGIDPPEDTNVRSDVAINWLRGNFMDLDRIIDGPVNVDEERIVCCTRAYLLALCGSVVFPNATGCRITVRLLPFLENLVHPTRYAWGAAVLAYLYASLTEFVTASSIQDMSKNLTGCMSLLQIWAYEHFAIGRPVSSISRELGVFPVGRRWTTDVVDQAHCGHPVVSIYRTEFDSLTHDEVTWMPYIIRADAPDIQRMSYPNSHYNVVILYDFRTMYHPADRVLRQFGLVQTIPNAPEYISHNKSGRLARIQRYLHEWNTRSDRYNILNMSRPVQSHEDWLGDITYRRWYGAPRIGNGAYTFEEIRFTNRAVDDCSMRRFIDNILQLRPEMVQAIIDRGYASTFNLVQRILEGMERDLKYGPAPHMPPVYIPQDYPTGNVSQRQSRKSSYHPGEEAPYHPPEETFYHSADEAAYGEEASYQPTGEGTSGYAGEGTSGYAGEGTSGYVGESSSQPTFTNWFAEMEQYTQLLSTPSAPRPTQETHRIVTLRVSQIPQAIVTPRPAQEDSPEPVVAPEPERPRRRTSIRKTLWKHLARK</sequence>
<protein>
    <submittedName>
        <fullName evidence="3">Serine/threonine-protein phosphatase 7 long form-like protein</fullName>
    </submittedName>
</protein>
<dbReference type="AlphaFoldDB" id="A0AAX6EU48"/>
<feature type="compositionally biased region" description="Basic and acidic residues" evidence="1">
    <location>
        <begin position="538"/>
        <end position="548"/>
    </location>
</feature>
<keyword evidence="4" id="KW-1185">Reference proteome</keyword>
<feature type="compositionally biased region" description="Gly residues" evidence="1">
    <location>
        <begin position="572"/>
        <end position="582"/>
    </location>
</feature>
<evidence type="ECO:0000313" key="4">
    <source>
        <dbReference type="Proteomes" id="UP001140949"/>
    </source>
</evidence>
<proteinExistence type="predicted"/>
<comment type="caution">
    <text evidence="3">The sequence shown here is derived from an EMBL/GenBank/DDBJ whole genome shotgun (WGS) entry which is preliminary data.</text>
</comment>